<organism evidence="3 4">
    <name type="scientific">Comamonas aquatica</name>
    <dbReference type="NCBI Taxonomy" id="225991"/>
    <lineage>
        <taxon>Bacteria</taxon>
        <taxon>Pseudomonadati</taxon>
        <taxon>Pseudomonadota</taxon>
        <taxon>Betaproteobacteria</taxon>
        <taxon>Burkholderiales</taxon>
        <taxon>Comamonadaceae</taxon>
        <taxon>Comamonas</taxon>
    </lineage>
</organism>
<dbReference type="EMBL" id="CAHPSC010000066">
    <property type="protein sequence ID" value="CAB5707654.1"/>
    <property type="molecule type" value="Genomic_DNA"/>
</dbReference>
<protein>
    <submittedName>
        <fullName evidence="3">Predicted permease, DMT superfamily</fullName>
    </submittedName>
</protein>
<keyword evidence="1" id="KW-1133">Transmembrane helix</keyword>
<dbReference type="Pfam" id="PF00892">
    <property type="entry name" value="EamA"/>
    <property type="match status" value="2"/>
</dbReference>
<feature type="transmembrane region" description="Helical" evidence="1">
    <location>
        <begin position="95"/>
        <end position="115"/>
    </location>
</feature>
<comment type="caution">
    <text evidence="3">The sequence shown here is derived from an EMBL/GenBank/DDBJ whole genome shotgun (WGS) entry which is preliminary data.</text>
</comment>
<feature type="transmembrane region" description="Helical" evidence="1">
    <location>
        <begin position="62"/>
        <end position="83"/>
    </location>
</feature>
<feature type="transmembrane region" description="Helical" evidence="1">
    <location>
        <begin position="241"/>
        <end position="264"/>
    </location>
</feature>
<dbReference type="SUPFAM" id="SSF103481">
    <property type="entry name" value="Multidrug resistance efflux transporter EmrE"/>
    <property type="match status" value="2"/>
</dbReference>
<evidence type="ECO:0000256" key="1">
    <source>
        <dbReference type="SAM" id="Phobius"/>
    </source>
</evidence>
<gene>
    <name evidence="3" type="ORF">GHA_03340</name>
</gene>
<dbReference type="AlphaFoldDB" id="A0AA35GKR5"/>
<reference evidence="3" key="1">
    <citation type="submission" date="2020-05" db="EMBL/GenBank/DDBJ databases">
        <authorList>
            <person name="Delgado-Blas J."/>
        </authorList>
    </citation>
    <scope>NUCLEOTIDE SEQUENCE</scope>
    <source>
        <strain evidence="3">BB1454</strain>
    </source>
</reference>
<feature type="transmembrane region" description="Helical" evidence="1">
    <location>
        <begin position="179"/>
        <end position="200"/>
    </location>
</feature>
<keyword evidence="1" id="KW-0472">Membrane</keyword>
<dbReference type="InterPro" id="IPR037185">
    <property type="entry name" value="EmrE-like"/>
</dbReference>
<feature type="transmembrane region" description="Helical" evidence="1">
    <location>
        <begin position="271"/>
        <end position="291"/>
    </location>
</feature>
<evidence type="ECO:0000259" key="2">
    <source>
        <dbReference type="Pfam" id="PF00892"/>
    </source>
</evidence>
<dbReference type="PANTHER" id="PTHR22911">
    <property type="entry name" value="ACYL-MALONYL CONDENSING ENZYME-RELATED"/>
    <property type="match status" value="1"/>
</dbReference>
<sequence length="320" mass="34049">MRLVDDASMTYPTTSSLRPVPPAALPSSLATCGAPGGTWRMVLAMALSGTIGLLVVESGLPVLWVVWLRCLLGGLGLAAWLLWSCTWTRPSRREALWLLLGAAALIANWLCLFRAYAYSGIAIATVVYHVQPFVLLLLAAVLQGAPLPLARLPWLVLALVGVGLSSDLLEQAATGAAQGAWQGMVLALLAASLYAVATLTTQQLSRIAPAQIAMLQMLAGALALLPGVWALRGQAVFSPQAWGAVAVLGLVHTAWMYTLMYTAFQRLPAQAIAGLSFIYPVVALLVDVLWFGARPQLSQWLGMALILGALWAYRRSARPA</sequence>
<feature type="transmembrane region" description="Helical" evidence="1">
    <location>
        <begin position="154"/>
        <end position="173"/>
    </location>
</feature>
<feature type="transmembrane region" description="Helical" evidence="1">
    <location>
        <begin position="297"/>
        <end position="313"/>
    </location>
</feature>
<feature type="transmembrane region" description="Helical" evidence="1">
    <location>
        <begin position="37"/>
        <end position="56"/>
    </location>
</feature>
<feature type="transmembrane region" description="Helical" evidence="1">
    <location>
        <begin position="121"/>
        <end position="142"/>
    </location>
</feature>
<accession>A0AA35GKR5</accession>
<evidence type="ECO:0000313" key="4">
    <source>
        <dbReference type="Proteomes" id="UP000834458"/>
    </source>
</evidence>
<proteinExistence type="predicted"/>
<evidence type="ECO:0000313" key="3">
    <source>
        <dbReference type="EMBL" id="CAB5707654.1"/>
    </source>
</evidence>
<dbReference type="PANTHER" id="PTHR22911:SF102">
    <property type="entry name" value="MEMBRANE PROTEIN"/>
    <property type="match status" value="1"/>
</dbReference>
<name>A0AA35GKR5_9BURK</name>
<feature type="transmembrane region" description="Helical" evidence="1">
    <location>
        <begin position="212"/>
        <end position="229"/>
    </location>
</feature>
<feature type="domain" description="EamA" evidence="2">
    <location>
        <begin position="182"/>
        <end position="311"/>
    </location>
</feature>
<feature type="domain" description="EamA" evidence="2">
    <location>
        <begin position="42"/>
        <end position="165"/>
    </location>
</feature>
<dbReference type="GO" id="GO:0016020">
    <property type="term" value="C:membrane"/>
    <property type="evidence" value="ECO:0007669"/>
    <property type="project" value="InterPro"/>
</dbReference>
<dbReference type="InterPro" id="IPR000620">
    <property type="entry name" value="EamA_dom"/>
</dbReference>
<keyword evidence="1" id="KW-0812">Transmembrane</keyword>
<dbReference type="Proteomes" id="UP000834458">
    <property type="component" value="Unassembled WGS sequence"/>
</dbReference>